<feature type="transmembrane region" description="Helical" evidence="6">
    <location>
        <begin position="90"/>
        <end position="113"/>
    </location>
</feature>
<evidence type="ECO:0000256" key="2">
    <source>
        <dbReference type="ARBA" id="ARBA00022448"/>
    </source>
</evidence>
<feature type="transmembrane region" description="Helical" evidence="6">
    <location>
        <begin position="322"/>
        <end position="340"/>
    </location>
</feature>
<keyword evidence="3 6" id="KW-0812">Transmembrane</keyword>
<dbReference type="AlphaFoldDB" id="A0A8T4L8U9"/>
<name>A0A8T4L8U9_9ARCH</name>
<organism evidence="7 8">
    <name type="scientific">Candidatus Iainarchaeum sp</name>
    <dbReference type="NCBI Taxonomy" id="3101447"/>
    <lineage>
        <taxon>Archaea</taxon>
        <taxon>Candidatus Iainarchaeota</taxon>
        <taxon>Candidatus Iainarchaeia</taxon>
        <taxon>Candidatus Iainarchaeales</taxon>
        <taxon>Candidatus Iainarchaeaceae</taxon>
        <taxon>Candidatus Iainarchaeum</taxon>
    </lineage>
</organism>
<feature type="transmembrane region" description="Helical" evidence="6">
    <location>
        <begin position="271"/>
        <end position="302"/>
    </location>
</feature>
<protein>
    <submittedName>
        <fullName evidence="7">Nramp family divalent metal transporter</fullName>
    </submittedName>
</protein>
<evidence type="ECO:0000256" key="1">
    <source>
        <dbReference type="ARBA" id="ARBA00004141"/>
    </source>
</evidence>
<sequence>MGFKFDKKTILIFLMTLGPGIITSAVDNDAGGITTYSIAGAHFGYSLLWTMIPIAILLIVIQEMGIRMGIATGKGLSDLIRENFKVKITMLLMIGLVLTNLGNVIAEFAGIAASGELFAIPKLILVPLCAIFVWILIVKGNYQSIERAFLVATLFYFCYVAAGIMSNPDWAEVARNVVTPQMAFEAAYITILVGLVGTTIAPWMQFYLQSAVVEKGVKKEQYQFSRIDVIIGSLITVVIMFFIIVATAALHPAGIRIETAGDAARALEPLAGAYATILFGVGLFVASLFAAAILPLSTAYFVCEAFGWNSGVNKTLKEAPEFYGLITFLLGIGALIILLPDIPLVRIMYFSQVLNGLMLPVILIMMLLLVNNKKLMGEHANGQWFNIFSIVSIVVLILLNLTMIGQAIGLIQS</sequence>
<accession>A0A8T4L8U9</accession>
<feature type="transmembrane region" description="Helical" evidence="6">
    <location>
        <begin position="119"/>
        <end position="137"/>
    </location>
</feature>
<evidence type="ECO:0000313" key="8">
    <source>
        <dbReference type="Proteomes" id="UP000675968"/>
    </source>
</evidence>
<reference evidence="7" key="1">
    <citation type="submission" date="2021-03" db="EMBL/GenBank/DDBJ databases">
        <authorList>
            <person name="Jaffe A."/>
        </authorList>
    </citation>
    <scope>NUCLEOTIDE SEQUENCE</scope>
    <source>
        <strain evidence="7">RIFCSPLOWO2_01_FULL_AR10_48_17</strain>
    </source>
</reference>
<dbReference type="Pfam" id="PF01566">
    <property type="entry name" value="Nramp"/>
    <property type="match status" value="1"/>
</dbReference>
<evidence type="ECO:0000256" key="4">
    <source>
        <dbReference type="ARBA" id="ARBA00022989"/>
    </source>
</evidence>
<dbReference type="Proteomes" id="UP000675968">
    <property type="component" value="Unassembled WGS sequence"/>
</dbReference>
<dbReference type="NCBIfam" id="NF037982">
    <property type="entry name" value="Nramp_1"/>
    <property type="match status" value="1"/>
</dbReference>
<feature type="transmembrane region" description="Helical" evidence="6">
    <location>
        <begin position="352"/>
        <end position="372"/>
    </location>
</feature>
<reference evidence="7" key="2">
    <citation type="submission" date="2021-05" db="EMBL/GenBank/DDBJ databases">
        <title>Protein family content uncovers lineage relationships and bacterial pathway maintenance mechanisms in DPANN archaea.</title>
        <authorList>
            <person name="Castelle C.J."/>
            <person name="Meheust R."/>
            <person name="Jaffe A.L."/>
            <person name="Seitz K."/>
            <person name="Gong X."/>
            <person name="Baker B.J."/>
            <person name="Banfield J.F."/>
        </authorList>
    </citation>
    <scope>NUCLEOTIDE SEQUENCE</scope>
    <source>
        <strain evidence="7">RIFCSPLOWO2_01_FULL_AR10_48_17</strain>
    </source>
</reference>
<comment type="subcellular location">
    <subcellularLocation>
        <location evidence="1">Membrane</location>
        <topology evidence="1">Multi-pass membrane protein</topology>
    </subcellularLocation>
</comment>
<feature type="transmembrane region" description="Helical" evidence="6">
    <location>
        <begin position="41"/>
        <end position="61"/>
    </location>
</feature>
<dbReference type="GO" id="GO:0005384">
    <property type="term" value="F:manganese ion transmembrane transporter activity"/>
    <property type="evidence" value="ECO:0007669"/>
    <property type="project" value="TreeGrafter"/>
</dbReference>
<proteinExistence type="predicted"/>
<dbReference type="PANTHER" id="PTHR11706:SF33">
    <property type="entry name" value="NATURAL RESISTANCE-ASSOCIATED MACROPHAGE PROTEIN 2"/>
    <property type="match status" value="1"/>
</dbReference>
<dbReference type="GO" id="GO:0034755">
    <property type="term" value="P:iron ion transmembrane transport"/>
    <property type="evidence" value="ECO:0007669"/>
    <property type="project" value="TreeGrafter"/>
</dbReference>
<evidence type="ECO:0000256" key="5">
    <source>
        <dbReference type="ARBA" id="ARBA00023136"/>
    </source>
</evidence>
<keyword evidence="5 6" id="KW-0472">Membrane</keyword>
<feature type="transmembrane region" description="Helical" evidence="6">
    <location>
        <begin position="149"/>
        <end position="166"/>
    </location>
</feature>
<keyword evidence="4 6" id="KW-1133">Transmembrane helix</keyword>
<comment type="caution">
    <text evidence="7">The sequence shown here is derived from an EMBL/GenBank/DDBJ whole genome shotgun (WGS) entry which is preliminary data.</text>
</comment>
<dbReference type="PANTHER" id="PTHR11706">
    <property type="entry name" value="SOLUTE CARRIER PROTEIN FAMILY 11 MEMBER"/>
    <property type="match status" value="1"/>
</dbReference>
<dbReference type="GO" id="GO:0015086">
    <property type="term" value="F:cadmium ion transmembrane transporter activity"/>
    <property type="evidence" value="ECO:0007669"/>
    <property type="project" value="TreeGrafter"/>
</dbReference>
<dbReference type="InterPro" id="IPR001046">
    <property type="entry name" value="NRAMP_fam"/>
</dbReference>
<dbReference type="GO" id="GO:0005886">
    <property type="term" value="C:plasma membrane"/>
    <property type="evidence" value="ECO:0007669"/>
    <property type="project" value="TreeGrafter"/>
</dbReference>
<feature type="transmembrane region" description="Helical" evidence="6">
    <location>
        <begin position="384"/>
        <end position="411"/>
    </location>
</feature>
<evidence type="ECO:0000313" key="7">
    <source>
        <dbReference type="EMBL" id="MBS3061969.1"/>
    </source>
</evidence>
<gene>
    <name evidence="7" type="ORF">J4215_05295</name>
</gene>
<feature type="transmembrane region" description="Helical" evidence="6">
    <location>
        <begin position="186"/>
        <end position="208"/>
    </location>
</feature>
<feature type="transmembrane region" description="Helical" evidence="6">
    <location>
        <begin position="229"/>
        <end position="251"/>
    </location>
</feature>
<keyword evidence="2" id="KW-0813">Transport</keyword>
<dbReference type="EMBL" id="JAGVWC010000011">
    <property type="protein sequence ID" value="MBS3061969.1"/>
    <property type="molecule type" value="Genomic_DNA"/>
</dbReference>
<evidence type="ECO:0000256" key="6">
    <source>
        <dbReference type="SAM" id="Phobius"/>
    </source>
</evidence>
<evidence type="ECO:0000256" key="3">
    <source>
        <dbReference type="ARBA" id="ARBA00022692"/>
    </source>
</evidence>